<evidence type="ECO:0000256" key="4">
    <source>
        <dbReference type="ARBA" id="ARBA00023136"/>
    </source>
</evidence>
<reference evidence="7 8" key="1">
    <citation type="journal article" date="2018" name="MBio">
        <title>Insights into the evolution of host association through the isolation and characterization of a novel human periodontal pathobiont, Desulfobulbus oralis.</title>
        <authorList>
            <person name="Cross K.L."/>
            <person name="Chirania P."/>
            <person name="Xiong W."/>
            <person name="Beall C.J."/>
            <person name="Elkins J.G."/>
            <person name="Giannone R.J."/>
            <person name="Griffen A.L."/>
            <person name="Guss A.M."/>
            <person name="Hettich R.L."/>
            <person name="Joshi S.S."/>
            <person name="Mokrzan E.M."/>
            <person name="Martin R.K."/>
            <person name="Zhulin I.B."/>
            <person name="Leys E.J."/>
            <person name="Podar M."/>
        </authorList>
    </citation>
    <scope>NUCLEOTIDE SEQUENCE [LARGE SCALE GENOMIC DNA]</scope>
    <source>
        <strain evidence="7 8">ORNL</strain>
    </source>
</reference>
<dbReference type="EMBL" id="CP021255">
    <property type="protein sequence ID" value="AVD70436.1"/>
    <property type="molecule type" value="Genomic_DNA"/>
</dbReference>
<keyword evidence="2 6" id="KW-0812">Transmembrane</keyword>
<evidence type="ECO:0000256" key="5">
    <source>
        <dbReference type="SAM" id="MobiDB-lite"/>
    </source>
</evidence>
<gene>
    <name evidence="7" type="ORF">CAY53_02205</name>
</gene>
<dbReference type="OrthoDB" id="7063374at2"/>
<dbReference type="InterPro" id="IPR007792">
    <property type="entry name" value="T4SS_VirB3/TrbD/AvhB"/>
</dbReference>
<keyword evidence="3 6" id="KW-1133">Transmembrane helix</keyword>
<feature type="region of interest" description="Disordered" evidence="5">
    <location>
        <begin position="1"/>
        <end position="21"/>
    </location>
</feature>
<comment type="subcellular location">
    <subcellularLocation>
        <location evidence="1">Membrane</location>
    </subcellularLocation>
</comment>
<evidence type="ECO:0000256" key="3">
    <source>
        <dbReference type="ARBA" id="ARBA00022989"/>
    </source>
</evidence>
<dbReference type="AlphaFoldDB" id="A0A2L1GLB7"/>
<evidence type="ECO:0000256" key="1">
    <source>
        <dbReference type="ARBA" id="ARBA00004370"/>
    </source>
</evidence>
<evidence type="ECO:0000313" key="7">
    <source>
        <dbReference type="EMBL" id="AVD70436.1"/>
    </source>
</evidence>
<dbReference type="RefSeq" id="WP_104935743.1">
    <property type="nucleotide sequence ID" value="NZ_CP021255.1"/>
</dbReference>
<name>A0A2L1GLB7_9BACT</name>
<protein>
    <recommendedName>
        <fullName evidence="9">Conjugal transfer protein TrbD</fullName>
    </recommendedName>
</protein>
<dbReference type="Proteomes" id="UP000239867">
    <property type="component" value="Chromosome"/>
</dbReference>
<dbReference type="Pfam" id="PF05101">
    <property type="entry name" value="VirB3"/>
    <property type="match status" value="1"/>
</dbReference>
<evidence type="ECO:0000256" key="2">
    <source>
        <dbReference type="ARBA" id="ARBA00022692"/>
    </source>
</evidence>
<keyword evidence="8" id="KW-1185">Reference proteome</keyword>
<dbReference type="KEGG" id="deo:CAY53_02205"/>
<sequence>MADEPRSIPIHPSLHRPEQVMGGEREPVMCAALLSIITGLVGAVDAAWPTVLLAISFYVAVVYIFRQMARFDPSMTKVWLRFIRYQSYYPARSSYWQRRGYGK</sequence>
<organism evidence="7 8">
    <name type="scientific">Desulfobulbus oralis</name>
    <dbReference type="NCBI Taxonomy" id="1986146"/>
    <lineage>
        <taxon>Bacteria</taxon>
        <taxon>Pseudomonadati</taxon>
        <taxon>Thermodesulfobacteriota</taxon>
        <taxon>Desulfobulbia</taxon>
        <taxon>Desulfobulbales</taxon>
        <taxon>Desulfobulbaceae</taxon>
        <taxon>Desulfobulbus</taxon>
    </lineage>
</organism>
<evidence type="ECO:0008006" key="9">
    <source>
        <dbReference type="Google" id="ProtNLM"/>
    </source>
</evidence>
<proteinExistence type="predicted"/>
<dbReference type="NCBIfam" id="NF010395">
    <property type="entry name" value="PRK13823.1"/>
    <property type="match status" value="1"/>
</dbReference>
<keyword evidence="4 6" id="KW-0472">Membrane</keyword>
<accession>A0A2L1GLB7</accession>
<evidence type="ECO:0000256" key="6">
    <source>
        <dbReference type="SAM" id="Phobius"/>
    </source>
</evidence>
<feature type="transmembrane region" description="Helical" evidence="6">
    <location>
        <begin position="46"/>
        <end position="65"/>
    </location>
</feature>
<dbReference type="GO" id="GO:0016020">
    <property type="term" value="C:membrane"/>
    <property type="evidence" value="ECO:0007669"/>
    <property type="project" value="UniProtKB-SubCell"/>
</dbReference>
<evidence type="ECO:0000313" key="8">
    <source>
        <dbReference type="Proteomes" id="UP000239867"/>
    </source>
</evidence>